<dbReference type="InterPro" id="IPR007061">
    <property type="entry name" value="MST-like"/>
</dbReference>
<sequence length="177" mass="19654">MTTERSEPQERVDPRPAADERITLDEFLDYQRATLLGKTEGLDAAGLNQRLLPSTLTLGGLLKHLALVEDHWIQKEFLGLPEVEPWASAPWGEDRDWDFHSAAGDAPDALRELYQAACERSRQALAGADLAALSVGTGRDGEHWNLRWILTHLIEETARHCGHADLLREAIDGTVGE</sequence>
<gene>
    <name evidence="1" type="ORF">E3O23_14190</name>
</gene>
<dbReference type="EMBL" id="SOEZ01000069">
    <property type="protein sequence ID" value="TFB48186.1"/>
    <property type="molecule type" value="Genomic_DNA"/>
</dbReference>
<dbReference type="OrthoDB" id="4548523at2"/>
<dbReference type="Gene3D" id="1.20.120.450">
    <property type="entry name" value="dinb family like domain"/>
    <property type="match status" value="1"/>
</dbReference>
<dbReference type="RefSeq" id="WP_134492052.1">
    <property type="nucleotide sequence ID" value="NZ_SOEZ01000069.1"/>
</dbReference>
<evidence type="ECO:0000313" key="1">
    <source>
        <dbReference type="EMBL" id="TFB48186.1"/>
    </source>
</evidence>
<evidence type="ECO:0000313" key="2">
    <source>
        <dbReference type="Proteomes" id="UP000297866"/>
    </source>
</evidence>
<protein>
    <submittedName>
        <fullName evidence="1">DinB family protein</fullName>
    </submittedName>
</protein>
<keyword evidence="2" id="KW-1185">Reference proteome</keyword>
<organism evidence="1 2">
    <name type="scientific">Cryobacterium tagatosivorans</name>
    <dbReference type="NCBI Taxonomy" id="1259199"/>
    <lineage>
        <taxon>Bacteria</taxon>
        <taxon>Bacillati</taxon>
        <taxon>Actinomycetota</taxon>
        <taxon>Actinomycetes</taxon>
        <taxon>Micrococcales</taxon>
        <taxon>Microbacteriaceae</taxon>
        <taxon>Cryobacterium</taxon>
    </lineage>
</organism>
<dbReference type="AlphaFoldDB" id="A0A4R8UCM6"/>
<name>A0A4R8UCM6_9MICO</name>
<dbReference type="Pfam" id="PF04978">
    <property type="entry name" value="MST"/>
    <property type="match status" value="1"/>
</dbReference>
<dbReference type="Proteomes" id="UP000297866">
    <property type="component" value="Unassembled WGS sequence"/>
</dbReference>
<reference evidence="1 2" key="1">
    <citation type="submission" date="2019-03" db="EMBL/GenBank/DDBJ databases">
        <title>Genomics of glacier-inhabiting Cryobacterium strains.</title>
        <authorList>
            <person name="Liu Q."/>
            <person name="Xin Y.-H."/>
        </authorList>
    </citation>
    <scope>NUCLEOTIDE SEQUENCE [LARGE SCALE GENOMIC DNA]</scope>
    <source>
        <strain evidence="1 2">Sr47</strain>
    </source>
</reference>
<accession>A0A4R8UCM6</accession>
<comment type="caution">
    <text evidence="1">The sequence shown here is derived from an EMBL/GenBank/DDBJ whole genome shotgun (WGS) entry which is preliminary data.</text>
</comment>
<dbReference type="SUPFAM" id="SSF109854">
    <property type="entry name" value="DinB/YfiT-like putative metalloenzymes"/>
    <property type="match status" value="1"/>
</dbReference>
<proteinExistence type="predicted"/>
<dbReference type="InterPro" id="IPR034660">
    <property type="entry name" value="DinB/YfiT-like"/>
</dbReference>